<proteinExistence type="predicted"/>
<dbReference type="KEGG" id="arac:E0W69_013845"/>
<evidence type="ECO:0000313" key="2">
    <source>
        <dbReference type="EMBL" id="QES89698.1"/>
    </source>
</evidence>
<protein>
    <recommendedName>
        <fullName evidence="4">DUF4397 domain-containing protein</fullName>
    </recommendedName>
</protein>
<dbReference type="EMBL" id="CP044016">
    <property type="protein sequence ID" value="QES89698.1"/>
    <property type="molecule type" value="Genomic_DNA"/>
</dbReference>
<sequence length="226" mass="24908">MKKQFSRLFLLCFIPAAIYSCSKSDSTNPSDNGNDGLSIGDTVSLSNAYTKGYLTLIANKTFYVGNFTQGTGVSTTDTSLSFATKNSTFYYSLTENQGDTTNYDIKFTSSYALSVDTSKYKLTFINKTFDNVTDSTGGTNILTGLAGMNNTYPSTDSVPTAAGWYIYNATTHIVGAYMTRTYIITNKSTGNYYKFHIVSMYSGAQPNATTAALNFPYYHFEYMKMN</sequence>
<keyword evidence="1" id="KW-0732">Signal</keyword>
<keyword evidence="3" id="KW-1185">Reference proteome</keyword>
<gene>
    <name evidence="2" type="ORF">E0W69_013845</name>
</gene>
<feature type="chain" id="PRO_5024452410" description="DUF4397 domain-containing protein" evidence="1">
    <location>
        <begin position="20"/>
        <end position="226"/>
    </location>
</feature>
<dbReference type="RefSeq" id="WP_131330632.1">
    <property type="nucleotide sequence ID" value="NZ_CP044016.1"/>
</dbReference>
<evidence type="ECO:0000313" key="3">
    <source>
        <dbReference type="Proteomes" id="UP000292424"/>
    </source>
</evidence>
<accession>A0A5P2G4T1</accession>
<dbReference type="OrthoDB" id="643242at2"/>
<evidence type="ECO:0008006" key="4">
    <source>
        <dbReference type="Google" id="ProtNLM"/>
    </source>
</evidence>
<evidence type="ECO:0000256" key="1">
    <source>
        <dbReference type="SAM" id="SignalP"/>
    </source>
</evidence>
<dbReference type="PROSITE" id="PS51257">
    <property type="entry name" value="PROKAR_LIPOPROTEIN"/>
    <property type="match status" value="1"/>
</dbReference>
<reference evidence="2 3" key="1">
    <citation type="submission" date="2019-09" db="EMBL/GenBank/DDBJ databases">
        <title>Complete genome sequence of Arachidicoccus sp. B3-10 isolated from apple orchard soil.</title>
        <authorList>
            <person name="Kim H.S."/>
            <person name="Han K.-I."/>
            <person name="Suh M.K."/>
            <person name="Lee K.C."/>
            <person name="Eom M.K."/>
            <person name="Kim J.-S."/>
            <person name="Kang S.W."/>
            <person name="Sin Y."/>
            <person name="Lee J.-S."/>
        </authorList>
    </citation>
    <scope>NUCLEOTIDE SEQUENCE [LARGE SCALE GENOMIC DNA]</scope>
    <source>
        <strain evidence="2 3">B3-10</strain>
    </source>
</reference>
<dbReference type="Proteomes" id="UP000292424">
    <property type="component" value="Chromosome"/>
</dbReference>
<dbReference type="AlphaFoldDB" id="A0A5P2G4T1"/>
<name>A0A5P2G4T1_9BACT</name>
<feature type="signal peptide" evidence="1">
    <location>
        <begin position="1"/>
        <end position="19"/>
    </location>
</feature>
<organism evidence="2 3">
    <name type="scientific">Rhizosphaericola mali</name>
    <dbReference type="NCBI Taxonomy" id="2545455"/>
    <lineage>
        <taxon>Bacteria</taxon>
        <taxon>Pseudomonadati</taxon>
        <taxon>Bacteroidota</taxon>
        <taxon>Chitinophagia</taxon>
        <taxon>Chitinophagales</taxon>
        <taxon>Chitinophagaceae</taxon>
        <taxon>Rhizosphaericola</taxon>
    </lineage>
</organism>